<dbReference type="AlphaFoldDB" id="A0A0E2ZQ24"/>
<dbReference type="OrthoDB" id="164456at2"/>
<dbReference type="InterPro" id="IPR002716">
    <property type="entry name" value="PIN_dom"/>
</dbReference>
<dbReference type="PANTHER" id="PTHR42188:SF1">
    <property type="entry name" value="23S RRNA-SPECIFIC ENDONUCLEASE VAPC20"/>
    <property type="match status" value="1"/>
</dbReference>
<accession>A0A0E2ZQ24</accession>
<reference evidence="2 3" key="1">
    <citation type="submission" date="2014-07" db="EMBL/GenBank/DDBJ databases">
        <title>Comparative analysis of Nitrosococcus oceani genome inventories of strains from Pacific and Atlantic gyres.</title>
        <authorList>
            <person name="Lim C.K."/>
            <person name="Wang L."/>
            <person name="Sayavedra-Soto L.A."/>
            <person name="Klotz M.G."/>
        </authorList>
    </citation>
    <scope>NUCLEOTIDE SEQUENCE [LARGE SCALE GENOMIC DNA]</scope>
    <source>
        <strain evidence="2 3">C-27</strain>
    </source>
</reference>
<dbReference type="InterPro" id="IPR039018">
    <property type="entry name" value="VapC20-like"/>
</dbReference>
<protein>
    <recommendedName>
        <fullName evidence="1">PIN domain-containing protein</fullName>
    </recommendedName>
</protein>
<proteinExistence type="predicted"/>
<dbReference type="EMBL" id="JPGN01000018">
    <property type="protein sequence ID" value="KFI20517.1"/>
    <property type="molecule type" value="Genomic_DNA"/>
</dbReference>
<dbReference type="Gene3D" id="3.40.50.1010">
    <property type="entry name" value="5'-nuclease"/>
    <property type="match status" value="1"/>
</dbReference>
<name>A0A0E2ZQ24_9GAMM</name>
<sequence>MLLDTSGLYCLLHKAEFFHKQACEFYYSAQRRVTNNYVLDEFIALASVRRLPREKSLAFVTDLLNNPDIQVIWIDESLNNEALTLLHARKDKGYSLRDAVSFIIMRQKNIDEALTTDITLNRKVFGGFLFSVIVAKGYSLTGRCREHLTKCANLRSA</sequence>
<feature type="domain" description="PIN" evidence="1">
    <location>
        <begin position="1"/>
        <end position="122"/>
    </location>
</feature>
<dbReference type="Proteomes" id="UP000028839">
    <property type="component" value="Unassembled WGS sequence"/>
</dbReference>
<dbReference type="GO" id="GO:0016075">
    <property type="term" value="P:rRNA catabolic process"/>
    <property type="evidence" value="ECO:0007669"/>
    <property type="project" value="TreeGrafter"/>
</dbReference>
<evidence type="ECO:0000313" key="3">
    <source>
        <dbReference type="Proteomes" id="UP000028839"/>
    </source>
</evidence>
<comment type="caution">
    <text evidence="2">The sequence shown here is derived from an EMBL/GenBank/DDBJ whole genome shotgun (WGS) entry which is preliminary data.</text>
</comment>
<dbReference type="PANTHER" id="PTHR42188">
    <property type="entry name" value="23S RRNA-SPECIFIC ENDONUCLEASE VAPC20"/>
    <property type="match status" value="1"/>
</dbReference>
<gene>
    <name evidence="2" type="ORF">IB75_02755</name>
</gene>
<organism evidence="2 3">
    <name type="scientific">Nitrosococcus oceani C-27</name>
    <dbReference type="NCBI Taxonomy" id="314279"/>
    <lineage>
        <taxon>Bacteria</taxon>
        <taxon>Pseudomonadati</taxon>
        <taxon>Pseudomonadota</taxon>
        <taxon>Gammaproteobacteria</taxon>
        <taxon>Chromatiales</taxon>
        <taxon>Chromatiaceae</taxon>
        <taxon>Nitrosococcus</taxon>
    </lineage>
</organism>
<dbReference type="InterPro" id="IPR029060">
    <property type="entry name" value="PIN-like_dom_sf"/>
</dbReference>
<dbReference type="SUPFAM" id="SSF88723">
    <property type="entry name" value="PIN domain-like"/>
    <property type="match status" value="1"/>
</dbReference>
<evidence type="ECO:0000313" key="2">
    <source>
        <dbReference type="EMBL" id="KFI20517.1"/>
    </source>
</evidence>
<dbReference type="Pfam" id="PF01850">
    <property type="entry name" value="PIN"/>
    <property type="match status" value="1"/>
</dbReference>
<dbReference type="HOGENOM" id="CLU_136715_1_0_6"/>
<dbReference type="GO" id="GO:0004521">
    <property type="term" value="F:RNA endonuclease activity"/>
    <property type="evidence" value="ECO:0007669"/>
    <property type="project" value="InterPro"/>
</dbReference>
<evidence type="ECO:0000259" key="1">
    <source>
        <dbReference type="Pfam" id="PF01850"/>
    </source>
</evidence>